<dbReference type="Gene3D" id="3.10.450.50">
    <property type="match status" value="1"/>
</dbReference>
<reference evidence="2 3" key="1">
    <citation type="journal article" date="2019" name="Int. J. Syst. Evol. Microbiol.">
        <title>The Global Catalogue of Microorganisms (GCM) 10K type strain sequencing project: providing services to taxonomists for standard genome sequencing and annotation.</title>
        <authorList>
            <consortium name="The Broad Institute Genomics Platform"/>
            <consortium name="The Broad Institute Genome Sequencing Center for Infectious Disease"/>
            <person name="Wu L."/>
            <person name="Ma J."/>
        </authorList>
    </citation>
    <scope>NUCLEOTIDE SEQUENCE [LARGE SCALE GENOMIC DNA]</scope>
    <source>
        <strain evidence="2 3">JCM 14331</strain>
    </source>
</reference>
<comment type="caution">
    <text evidence="2">The sequence shown here is derived from an EMBL/GenBank/DDBJ whole genome shotgun (WGS) entry which is preliminary data.</text>
</comment>
<keyword evidence="3" id="KW-1185">Reference proteome</keyword>
<protein>
    <submittedName>
        <fullName evidence="2">YchJ family protein</fullName>
    </submittedName>
</protein>
<gene>
    <name evidence="2" type="ORF">GCM10009098_33630</name>
</gene>
<dbReference type="InterPro" id="IPR032710">
    <property type="entry name" value="NTF2-like_dom_sf"/>
</dbReference>
<evidence type="ECO:0000313" key="2">
    <source>
        <dbReference type="EMBL" id="GAA0562797.1"/>
    </source>
</evidence>
<name>A0ABN1EBP1_9GAMM</name>
<evidence type="ECO:0000313" key="3">
    <source>
        <dbReference type="Proteomes" id="UP001501169"/>
    </source>
</evidence>
<dbReference type="InterPro" id="IPR004027">
    <property type="entry name" value="SEC_C_motif"/>
</dbReference>
<dbReference type="PANTHER" id="PTHR33747">
    <property type="entry name" value="UPF0225 PROTEIN SCO1677"/>
    <property type="match status" value="1"/>
</dbReference>
<evidence type="ECO:0000259" key="1">
    <source>
        <dbReference type="Pfam" id="PF17775"/>
    </source>
</evidence>
<accession>A0ABN1EBP1</accession>
<sequence length="128" mass="15255">MRSRYSAYCHKAIDYIYQTYHPSMRQENPAAALAAFAHDSHFIKLDVHNAEQSVKEGFVEFTVKYMQHNLLYQFRERSRFVLEDRWYYLNGILMEQTPRKIQRNDQCPCNSGKKFKQCQQHLVSGSQI</sequence>
<dbReference type="SUPFAM" id="SSF103642">
    <property type="entry name" value="Sec-C motif"/>
    <property type="match status" value="1"/>
</dbReference>
<proteinExistence type="predicted"/>
<dbReference type="SUPFAM" id="SSF54427">
    <property type="entry name" value="NTF2-like"/>
    <property type="match status" value="1"/>
</dbReference>
<dbReference type="EMBL" id="BAAAEO010000006">
    <property type="protein sequence ID" value="GAA0562797.1"/>
    <property type="molecule type" value="Genomic_DNA"/>
</dbReference>
<dbReference type="Pfam" id="PF17775">
    <property type="entry name" value="YchJ_M-like"/>
    <property type="match status" value="1"/>
</dbReference>
<dbReference type="RefSeq" id="WP_264190278.1">
    <property type="nucleotide sequence ID" value="NZ_BAAAEO010000006.1"/>
</dbReference>
<feature type="domain" description="YchJ-like middle NTF2-like" evidence="1">
    <location>
        <begin position="1"/>
        <end position="91"/>
    </location>
</feature>
<organism evidence="2 3">
    <name type="scientific">Rheinheimera aquimaris</name>
    <dbReference type="NCBI Taxonomy" id="412437"/>
    <lineage>
        <taxon>Bacteria</taxon>
        <taxon>Pseudomonadati</taxon>
        <taxon>Pseudomonadota</taxon>
        <taxon>Gammaproteobacteria</taxon>
        <taxon>Chromatiales</taxon>
        <taxon>Chromatiaceae</taxon>
        <taxon>Rheinheimera</taxon>
    </lineage>
</organism>
<dbReference type="Pfam" id="PF02810">
    <property type="entry name" value="SEC-C"/>
    <property type="match status" value="1"/>
</dbReference>
<dbReference type="InterPro" id="IPR048469">
    <property type="entry name" value="YchJ-like_M"/>
</dbReference>
<dbReference type="Proteomes" id="UP001501169">
    <property type="component" value="Unassembled WGS sequence"/>
</dbReference>
<dbReference type="PANTHER" id="PTHR33747:SF1">
    <property type="entry name" value="ADENYLATE CYCLASE-ASSOCIATED CAP C-TERMINAL DOMAIN-CONTAINING PROTEIN"/>
    <property type="match status" value="1"/>
</dbReference>